<keyword evidence="10" id="KW-1185">Reference proteome</keyword>
<comment type="subcellular location">
    <subcellularLocation>
        <location evidence="1">Cell outer membrane</location>
        <topology evidence="1">Multi-pass membrane protein</topology>
    </subcellularLocation>
</comment>
<dbReference type="OrthoDB" id="6679728at2"/>
<comment type="caution">
    <text evidence="9">The sequence shown here is derived from an EMBL/GenBank/DDBJ whole genome shotgun (WGS) entry which is preliminary data.</text>
</comment>
<reference evidence="9" key="1">
    <citation type="submission" date="2018-05" db="EMBL/GenBank/DDBJ databases">
        <title>Reclassification of Methylarcula marina and Methylarcula terricola as Paracoccus methylarcula sp.nov., comb.nov. and Paracoccus terricola comb.nov.</title>
        <authorList>
            <person name="Shmareva M.N."/>
            <person name="Doronina N.V."/>
            <person name="Vasilenko O.V."/>
            <person name="Tarlachkov S.V."/>
            <person name="Trotsenko Y.A."/>
        </authorList>
    </citation>
    <scope>NUCLEOTIDE SEQUENCE [LARGE SCALE GENOMIC DNA]</scope>
    <source>
        <strain evidence="9">VKM B-2159</strain>
    </source>
</reference>
<dbReference type="Gene3D" id="2.40.160.60">
    <property type="entry name" value="Outer membrane protein transport protein (OMPP1/FadL/TodX)"/>
    <property type="match status" value="1"/>
</dbReference>
<evidence type="ECO:0000313" key="10">
    <source>
        <dbReference type="Proteomes" id="UP000238137"/>
    </source>
</evidence>
<sequence>MKYVFSGTAALLIGAAPALAGGIERGGQFLGPLWEPGNYAEFSFGHVKPSVDGVDKLGFKTGSVANSYNLFGMAYKHQFNDSWSAAIILDQPIGADIDYPDFNPVAGTGSAMLGGTSATVDGEHLTGIVRFKMPENGFGVHAGIRAGRTDANVTLSGAAYGPVSGYNLDVDRDTAYGWLAGVSWERPDIAARVALTYNSSIEHDFDVTESGPLVDPDGPGPAPAMALLDGSSTLKVESPKSWNLEFQTGVDPKTLVFGSIRWVDWSSFQVNPEKFVQVTKGGLVDLEDTTTYTIGVGRKFTENWSGAASFIFEKSGDDLVSPLAPTNGKKGITLAAIYTQDKLKITTGVSYYKLGDAMPETGTPDTARADMEDNHVWGVGVKVGYSF</sequence>
<dbReference type="AlphaFoldDB" id="A0A3R7NAL5"/>
<keyword evidence="7" id="KW-0998">Cell outer membrane</keyword>
<evidence type="ECO:0000256" key="2">
    <source>
        <dbReference type="ARBA" id="ARBA00008163"/>
    </source>
</evidence>
<name>A0A3R7NAL5_9RHOB</name>
<keyword evidence="3" id="KW-1134">Transmembrane beta strand</keyword>
<organism evidence="9 10">
    <name type="scientific">Paracoccus methylarcula</name>
    <dbReference type="NCBI Taxonomy" id="72022"/>
    <lineage>
        <taxon>Bacteria</taxon>
        <taxon>Pseudomonadati</taxon>
        <taxon>Pseudomonadota</taxon>
        <taxon>Alphaproteobacteria</taxon>
        <taxon>Rhodobacterales</taxon>
        <taxon>Paracoccaceae</taxon>
        <taxon>Paracoccus</taxon>
    </lineage>
</organism>
<accession>A0A3R7NAL5</accession>
<dbReference type="Pfam" id="PF03349">
    <property type="entry name" value="Toluene_X"/>
    <property type="match status" value="1"/>
</dbReference>
<dbReference type="InterPro" id="IPR005017">
    <property type="entry name" value="OMPP1/FadL/TodX"/>
</dbReference>
<feature type="signal peptide" evidence="8">
    <location>
        <begin position="1"/>
        <end position="20"/>
    </location>
</feature>
<comment type="similarity">
    <text evidence="2">Belongs to the OmpP1/FadL family.</text>
</comment>
<dbReference type="EMBL" id="PXNQ02000011">
    <property type="protein sequence ID" value="RNF33457.1"/>
    <property type="molecule type" value="Genomic_DNA"/>
</dbReference>
<gene>
    <name evidence="9" type="ORF">A7A09_017125</name>
</gene>
<keyword evidence="4" id="KW-0812">Transmembrane</keyword>
<evidence type="ECO:0000256" key="8">
    <source>
        <dbReference type="SAM" id="SignalP"/>
    </source>
</evidence>
<evidence type="ECO:0000256" key="6">
    <source>
        <dbReference type="ARBA" id="ARBA00023136"/>
    </source>
</evidence>
<keyword evidence="6" id="KW-0472">Membrane</keyword>
<keyword evidence="5 8" id="KW-0732">Signal</keyword>
<dbReference type="PANTHER" id="PTHR35093">
    <property type="entry name" value="OUTER MEMBRANE PROTEIN NMB0088-RELATED"/>
    <property type="match status" value="1"/>
</dbReference>
<evidence type="ECO:0000256" key="7">
    <source>
        <dbReference type="ARBA" id="ARBA00023237"/>
    </source>
</evidence>
<evidence type="ECO:0000256" key="4">
    <source>
        <dbReference type="ARBA" id="ARBA00022692"/>
    </source>
</evidence>
<dbReference type="SUPFAM" id="SSF56935">
    <property type="entry name" value="Porins"/>
    <property type="match status" value="1"/>
</dbReference>
<dbReference type="RefSeq" id="WP_106692523.1">
    <property type="nucleotide sequence ID" value="NZ_PXNQ02000011.1"/>
</dbReference>
<dbReference type="GO" id="GO:0009279">
    <property type="term" value="C:cell outer membrane"/>
    <property type="evidence" value="ECO:0007669"/>
    <property type="project" value="UniProtKB-SubCell"/>
</dbReference>
<dbReference type="PANTHER" id="PTHR35093:SF8">
    <property type="entry name" value="OUTER MEMBRANE PROTEIN NMB0088-RELATED"/>
    <property type="match status" value="1"/>
</dbReference>
<dbReference type="Proteomes" id="UP000238137">
    <property type="component" value="Unassembled WGS sequence"/>
</dbReference>
<evidence type="ECO:0000313" key="9">
    <source>
        <dbReference type="EMBL" id="RNF33457.1"/>
    </source>
</evidence>
<evidence type="ECO:0000256" key="3">
    <source>
        <dbReference type="ARBA" id="ARBA00022452"/>
    </source>
</evidence>
<protein>
    <submittedName>
        <fullName evidence="9">Aromatic hydrocarbon degradation protein</fullName>
    </submittedName>
</protein>
<evidence type="ECO:0000256" key="1">
    <source>
        <dbReference type="ARBA" id="ARBA00004571"/>
    </source>
</evidence>
<dbReference type="GO" id="GO:0015483">
    <property type="term" value="F:long-chain fatty acid transporting porin activity"/>
    <property type="evidence" value="ECO:0007669"/>
    <property type="project" value="TreeGrafter"/>
</dbReference>
<feature type="chain" id="PRO_5018701383" evidence="8">
    <location>
        <begin position="21"/>
        <end position="387"/>
    </location>
</feature>
<proteinExistence type="inferred from homology"/>
<evidence type="ECO:0000256" key="5">
    <source>
        <dbReference type="ARBA" id="ARBA00022729"/>
    </source>
</evidence>